<organism evidence="2 3">
    <name type="scientific">Aquilegia coerulea</name>
    <name type="common">Rocky mountain columbine</name>
    <dbReference type="NCBI Taxonomy" id="218851"/>
    <lineage>
        <taxon>Eukaryota</taxon>
        <taxon>Viridiplantae</taxon>
        <taxon>Streptophyta</taxon>
        <taxon>Embryophyta</taxon>
        <taxon>Tracheophyta</taxon>
        <taxon>Spermatophyta</taxon>
        <taxon>Magnoliopsida</taxon>
        <taxon>Ranunculales</taxon>
        <taxon>Ranunculaceae</taxon>
        <taxon>Thalictroideae</taxon>
        <taxon>Aquilegia</taxon>
    </lineage>
</organism>
<feature type="signal peptide" evidence="1">
    <location>
        <begin position="1"/>
        <end position="19"/>
    </location>
</feature>
<keyword evidence="1" id="KW-0732">Signal</keyword>
<evidence type="ECO:0000313" key="2">
    <source>
        <dbReference type="EMBL" id="PIA30360.1"/>
    </source>
</evidence>
<evidence type="ECO:0000313" key="3">
    <source>
        <dbReference type="Proteomes" id="UP000230069"/>
    </source>
</evidence>
<proteinExistence type="predicted"/>
<dbReference type="Proteomes" id="UP000230069">
    <property type="component" value="Unassembled WGS sequence"/>
</dbReference>
<dbReference type="EMBL" id="KZ305073">
    <property type="protein sequence ID" value="PIA30360.1"/>
    <property type="molecule type" value="Genomic_DNA"/>
</dbReference>
<reference evidence="2 3" key="1">
    <citation type="submission" date="2017-09" db="EMBL/GenBank/DDBJ databases">
        <title>WGS assembly of Aquilegia coerulea Goldsmith.</title>
        <authorList>
            <person name="Hodges S."/>
            <person name="Kramer E."/>
            <person name="Nordborg M."/>
            <person name="Tomkins J."/>
            <person name="Borevitz J."/>
            <person name="Derieg N."/>
            <person name="Yan J."/>
            <person name="Mihaltcheva S."/>
            <person name="Hayes R.D."/>
            <person name="Rokhsar D."/>
        </authorList>
    </citation>
    <scope>NUCLEOTIDE SEQUENCE [LARGE SCALE GENOMIC DNA]</scope>
    <source>
        <strain evidence="3">cv. Goldsmith</strain>
    </source>
</reference>
<feature type="chain" id="PRO_5013754275" evidence="1">
    <location>
        <begin position="20"/>
        <end position="77"/>
    </location>
</feature>
<dbReference type="InParanoid" id="A0A2G5CGI6"/>
<keyword evidence="3" id="KW-1185">Reference proteome</keyword>
<evidence type="ECO:0000256" key="1">
    <source>
        <dbReference type="SAM" id="SignalP"/>
    </source>
</evidence>
<sequence>MSIHHHIFIPVFLCVGSKGGVVGPSDFMSKLYPTKRFLQPYSPTFSALKRSKCQLFGSSYHNKHSLYQATYVCNFFW</sequence>
<gene>
    <name evidence="2" type="ORF">AQUCO_05600060v1</name>
</gene>
<name>A0A2G5CGI6_AQUCA</name>
<protein>
    <submittedName>
        <fullName evidence="2">Uncharacterized protein</fullName>
    </submittedName>
</protein>
<dbReference type="AlphaFoldDB" id="A0A2G5CGI6"/>
<accession>A0A2G5CGI6</accession>